<dbReference type="Proteomes" id="UP000039324">
    <property type="component" value="Unassembled WGS sequence"/>
</dbReference>
<reference evidence="1 2" key="1">
    <citation type="submission" date="2015-02" db="EMBL/GenBank/DDBJ databases">
        <authorList>
            <person name="Chooi Y.-H."/>
        </authorList>
    </citation>
    <scope>NUCLEOTIDE SEQUENCE [LARGE SCALE GENOMIC DNA]</scope>
    <source>
        <strain evidence="1">E3</strain>
    </source>
</reference>
<organism evidence="1 2">
    <name type="scientific">Plasmodiophora brassicae</name>
    <name type="common">Clubroot disease agent</name>
    <dbReference type="NCBI Taxonomy" id="37360"/>
    <lineage>
        <taxon>Eukaryota</taxon>
        <taxon>Sar</taxon>
        <taxon>Rhizaria</taxon>
        <taxon>Endomyxa</taxon>
        <taxon>Phytomyxea</taxon>
        <taxon>Plasmodiophorida</taxon>
        <taxon>Plasmodiophoridae</taxon>
        <taxon>Plasmodiophora</taxon>
    </lineage>
</organism>
<accession>A0A0G4J7P9</accession>
<evidence type="ECO:0000313" key="2">
    <source>
        <dbReference type="Proteomes" id="UP000039324"/>
    </source>
</evidence>
<evidence type="ECO:0000313" key="1">
    <source>
        <dbReference type="EMBL" id="CEP03296.1"/>
    </source>
</evidence>
<proteinExistence type="predicted"/>
<dbReference type="EMBL" id="CDSF01000144">
    <property type="protein sequence ID" value="CEP03296.1"/>
    <property type="molecule type" value="Genomic_DNA"/>
</dbReference>
<gene>
    <name evidence="1" type="ORF">PBRA_003056</name>
</gene>
<dbReference type="AlphaFoldDB" id="A0A0G4J7P9"/>
<sequence length="79" mass="8152">MHCLSATMVSPADRNGFPCNLFNADADGTALAIVPVDPMPTAASSTATTWCGGQSCPNLQIPPSMGVSLFFLSVFAFAI</sequence>
<name>A0A0G4J7P9_PLABS</name>
<keyword evidence="2" id="KW-1185">Reference proteome</keyword>
<protein>
    <submittedName>
        <fullName evidence="1">Uncharacterized protein</fullName>
    </submittedName>
</protein>